<evidence type="ECO:0000313" key="5">
    <source>
        <dbReference type="Proteomes" id="UP000299102"/>
    </source>
</evidence>
<evidence type="ECO:0000256" key="1">
    <source>
        <dbReference type="PROSITE-ProRule" id="PRU00371"/>
    </source>
</evidence>
<dbReference type="PANTHER" id="PTHR12243">
    <property type="entry name" value="MADF DOMAIN TRANSCRIPTION FACTOR"/>
    <property type="match status" value="1"/>
</dbReference>
<dbReference type="GO" id="GO:0005634">
    <property type="term" value="C:nucleus"/>
    <property type="evidence" value="ECO:0007669"/>
    <property type="project" value="UniProtKB-SubCell"/>
</dbReference>
<feature type="domain" description="MADF" evidence="2">
    <location>
        <begin position="11"/>
        <end position="106"/>
    </location>
</feature>
<name>A0A4C1ZH11_EUMVA</name>
<dbReference type="InterPro" id="IPR006578">
    <property type="entry name" value="MADF-dom"/>
</dbReference>
<dbReference type="InterPro" id="IPR004210">
    <property type="entry name" value="BESS_motif"/>
</dbReference>
<organism evidence="4 5">
    <name type="scientific">Eumeta variegata</name>
    <name type="common">Bagworm moth</name>
    <name type="synonym">Eumeta japonica</name>
    <dbReference type="NCBI Taxonomy" id="151549"/>
    <lineage>
        <taxon>Eukaryota</taxon>
        <taxon>Metazoa</taxon>
        <taxon>Ecdysozoa</taxon>
        <taxon>Arthropoda</taxon>
        <taxon>Hexapoda</taxon>
        <taxon>Insecta</taxon>
        <taxon>Pterygota</taxon>
        <taxon>Neoptera</taxon>
        <taxon>Endopterygota</taxon>
        <taxon>Lepidoptera</taxon>
        <taxon>Glossata</taxon>
        <taxon>Ditrysia</taxon>
        <taxon>Tineoidea</taxon>
        <taxon>Psychidae</taxon>
        <taxon>Oiketicinae</taxon>
        <taxon>Eumeta</taxon>
    </lineage>
</organism>
<gene>
    <name evidence="4" type="ORF">EVAR_68016_1</name>
</gene>
<dbReference type="SMART" id="SM00595">
    <property type="entry name" value="MADF"/>
    <property type="match status" value="1"/>
</dbReference>
<dbReference type="AlphaFoldDB" id="A0A4C1ZH11"/>
<dbReference type="EMBL" id="BGZK01001780">
    <property type="protein sequence ID" value="GBP86209.1"/>
    <property type="molecule type" value="Genomic_DNA"/>
</dbReference>
<dbReference type="InterPro" id="IPR039353">
    <property type="entry name" value="TF_Adf1"/>
</dbReference>
<protein>
    <recommendedName>
        <fullName evidence="6">MADF domain-containing protein</fullName>
    </recommendedName>
</protein>
<accession>A0A4C1ZH11</accession>
<dbReference type="PROSITE" id="PS51029">
    <property type="entry name" value="MADF"/>
    <property type="match status" value="1"/>
</dbReference>
<dbReference type="PROSITE" id="PS51031">
    <property type="entry name" value="BESS"/>
    <property type="match status" value="1"/>
</dbReference>
<dbReference type="GO" id="GO:0006357">
    <property type="term" value="P:regulation of transcription by RNA polymerase II"/>
    <property type="evidence" value="ECO:0007669"/>
    <property type="project" value="TreeGrafter"/>
</dbReference>
<evidence type="ECO:0000259" key="3">
    <source>
        <dbReference type="PROSITE" id="PS51031"/>
    </source>
</evidence>
<dbReference type="PANTHER" id="PTHR12243:SF67">
    <property type="entry name" value="COREPRESSOR OF PANGOLIN, ISOFORM A-RELATED"/>
    <property type="match status" value="1"/>
</dbReference>
<reference evidence="4 5" key="1">
    <citation type="journal article" date="2019" name="Commun. Biol.">
        <title>The bagworm genome reveals a unique fibroin gene that provides high tensile strength.</title>
        <authorList>
            <person name="Kono N."/>
            <person name="Nakamura H."/>
            <person name="Ohtoshi R."/>
            <person name="Tomita M."/>
            <person name="Numata K."/>
            <person name="Arakawa K."/>
        </authorList>
    </citation>
    <scope>NUCLEOTIDE SEQUENCE [LARGE SCALE GENOMIC DNA]</scope>
</reference>
<keyword evidence="5" id="KW-1185">Reference proteome</keyword>
<evidence type="ECO:0008006" key="6">
    <source>
        <dbReference type="Google" id="ProtNLM"/>
    </source>
</evidence>
<proteinExistence type="predicted"/>
<evidence type="ECO:0000313" key="4">
    <source>
        <dbReference type="EMBL" id="GBP86209.1"/>
    </source>
</evidence>
<dbReference type="OrthoDB" id="8038273at2759"/>
<dbReference type="Pfam" id="PF10545">
    <property type="entry name" value="MADF_DNA_bdg"/>
    <property type="match status" value="1"/>
</dbReference>
<evidence type="ECO:0000259" key="2">
    <source>
        <dbReference type="PROSITE" id="PS51029"/>
    </source>
</evidence>
<feature type="domain" description="BESS" evidence="3">
    <location>
        <begin position="181"/>
        <end position="220"/>
    </location>
</feature>
<sequence>MPKEFKYDVVQLIEAIHQRPCIWDKSLECHKDRVERRTAWEEIFSLLDERYEDMCPEEKRMTGEIIIGKWTNIRDTFVKSLKSKMGRPKRKYLFYDHLKFLLKIVPEEEWVEEDIPVKQEVDAKETSKRKRAKRSSDFDYSYSQDEPASSKDTDYQPAFNDIDFIECEEIDSSKINDPRVMNEDEAFFASLLPTVVRYNEDERLEFRIEVLAIMKRIKQNRQWQDE</sequence>
<dbReference type="Proteomes" id="UP000299102">
    <property type="component" value="Unassembled WGS sequence"/>
</dbReference>
<dbReference type="GO" id="GO:0005667">
    <property type="term" value="C:transcription regulator complex"/>
    <property type="evidence" value="ECO:0007669"/>
    <property type="project" value="TreeGrafter"/>
</dbReference>
<dbReference type="STRING" id="151549.A0A4C1ZH11"/>
<comment type="subcellular location">
    <subcellularLocation>
        <location evidence="1">Nucleus</location>
    </subcellularLocation>
</comment>
<comment type="caution">
    <text evidence="4">The sequence shown here is derived from an EMBL/GenBank/DDBJ whole genome shotgun (WGS) entry which is preliminary data.</text>
</comment>
<dbReference type="GO" id="GO:0003677">
    <property type="term" value="F:DNA binding"/>
    <property type="evidence" value="ECO:0007669"/>
    <property type="project" value="InterPro"/>
</dbReference>
<keyword evidence="1" id="KW-0539">Nucleus</keyword>